<dbReference type="Pfam" id="PF12246">
    <property type="entry name" value="MKT1_C"/>
    <property type="match status" value="1"/>
</dbReference>
<proteinExistence type="inferred from homology"/>
<evidence type="ECO:0000313" key="5">
    <source>
        <dbReference type="Proteomes" id="UP000242791"/>
    </source>
</evidence>
<comment type="caution">
    <text evidence="4">The sequence shown here is derived from an EMBL/GenBank/DDBJ whole genome shotgun (WGS) entry which is preliminary data.</text>
</comment>
<protein>
    <recommendedName>
        <fullName evidence="3">XPG N-terminal domain-containing protein</fullName>
    </recommendedName>
</protein>
<comment type="similarity">
    <text evidence="2">Belongs to the XPG/RAD2 endonuclease family.</text>
</comment>
<dbReference type="PRINTS" id="PR00853">
    <property type="entry name" value="XPGRADSUPER"/>
</dbReference>
<dbReference type="InterPro" id="IPR037314">
    <property type="entry name" value="MKT1_H3TH"/>
</dbReference>
<dbReference type="STRING" id="1658174.A0A1J9QH09"/>
<dbReference type="VEuPathDB" id="FungiDB:ACJ73_01223"/>
<organism evidence="4 5">
    <name type="scientific">Blastomyces percursus</name>
    <dbReference type="NCBI Taxonomy" id="1658174"/>
    <lineage>
        <taxon>Eukaryota</taxon>
        <taxon>Fungi</taxon>
        <taxon>Dikarya</taxon>
        <taxon>Ascomycota</taxon>
        <taxon>Pezizomycotina</taxon>
        <taxon>Eurotiomycetes</taxon>
        <taxon>Eurotiomycetidae</taxon>
        <taxon>Onygenales</taxon>
        <taxon>Ajellomycetaceae</taxon>
        <taxon>Blastomyces</taxon>
    </lineage>
</organism>
<dbReference type="InterPro" id="IPR006084">
    <property type="entry name" value="XPG/Rad2"/>
</dbReference>
<reference evidence="4 5" key="1">
    <citation type="submission" date="2015-08" db="EMBL/GenBank/DDBJ databases">
        <title>Emmonsia species relationships and genome sequence.</title>
        <authorList>
            <person name="Cuomo C.A."/>
            <person name="Schwartz I.S."/>
            <person name="Kenyon C."/>
            <person name="De Hoog G.S."/>
            <person name="Govender N.P."/>
            <person name="Botha A."/>
            <person name="Moreno L."/>
            <person name="De Vries M."/>
            <person name="Munoz J.F."/>
            <person name="Stielow J.B."/>
        </authorList>
    </citation>
    <scope>NUCLEOTIDE SEQUENCE [LARGE SCALE GENOMIC DNA]</scope>
    <source>
        <strain evidence="4 5">EI222</strain>
    </source>
</reference>
<gene>
    <name evidence="4" type="ORF">ACJ73_01223</name>
</gene>
<dbReference type="GO" id="GO:0006417">
    <property type="term" value="P:regulation of translation"/>
    <property type="evidence" value="ECO:0007669"/>
    <property type="project" value="UniProtKB-KW"/>
</dbReference>
<dbReference type="GO" id="GO:0003730">
    <property type="term" value="F:mRNA 3'-UTR binding"/>
    <property type="evidence" value="ECO:0007669"/>
    <property type="project" value="TreeGrafter"/>
</dbReference>
<dbReference type="PANTHER" id="PTHR11081">
    <property type="entry name" value="FLAP ENDONUCLEASE FAMILY MEMBER"/>
    <property type="match status" value="1"/>
</dbReference>
<dbReference type="InterPro" id="IPR022040">
    <property type="entry name" value="MKT1_N"/>
</dbReference>
<evidence type="ECO:0000313" key="4">
    <source>
        <dbReference type="EMBL" id="OJD27378.1"/>
    </source>
</evidence>
<dbReference type="Proteomes" id="UP000242791">
    <property type="component" value="Unassembled WGS sequence"/>
</dbReference>
<dbReference type="Pfam" id="PF12247">
    <property type="entry name" value="MKT1_N"/>
    <property type="match status" value="1"/>
</dbReference>
<dbReference type="InterPro" id="IPR006086">
    <property type="entry name" value="XPG-I_dom"/>
</dbReference>
<dbReference type="Pfam" id="PF00867">
    <property type="entry name" value="XPG_I"/>
    <property type="match status" value="1"/>
</dbReference>
<name>A0A1J9QH09_9EURO</name>
<dbReference type="Gene3D" id="3.40.50.1010">
    <property type="entry name" value="5'-nuclease"/>
    <property type="match status" value="1"/>
</dbReference>
<sequence>MPIRAFDEWASGRAQTLPLSTLKGAVIGIDASHYLDQHLNHHATKEPLLIALGGFPFSLKANIEKELQALKTLNITCVFVFNGLDFGKRETDFSAQADSTRALEQAWELYDQQQADQVVDAFSSAGSAKPATLYKFLQRILHEQGIDFLVAPYSASAQLAYLEKGPNRFVDTVFGPSDLFLFDIDKVITRLDTDLFKFTWITRQVCQDDLGRITNEQFVEFCLLLGSRFLRTFPPFENAAFPGKNVNIREAMTAYNSAGRNALVLCGQIEDEHRINDLPYVEHFKRALMTVKHHIIMDIDGKVGPMDAENVSNDLHELIGQRLPEELYFYMSKGILGSQVPDWLTSGELLIRLPLGAEDSEIYRRLQGDLLTPIRTQALCLLSNSLHRFYQTKAINVRTWYAPKSTRSINLKEDLPSVKESTISWKLRSDKFPESVKQLQPLSSKIEIHANVMWRLLQLRGYVNDKHRLTQWGQALEAAMSSLDPAENLEEPTFIAVELLRLGVLSSKDWFANISGGPMRGTDEEKKFNLLVSQVACIGKIRHKSIGYSGPLSRQLLSFRSLICAVRSSLRDLVEVVLASLFLNGEADRDRDDWTNLGLSLPFIDDNNCGLGIAVRTYLDDLPQQSEPTSPRVRAEVKAKGKEWFQHSDSFSGNLEMAFALWDAVYRASQNAGKEFKDAKLWDATNKWLAERR</sequence>
<dbReference type="InterPro" id="IPR006085">
    <property type="entry name" value="XPG_DNA_repair_N"/>
</dbReference>
<dbReference type="GO" id="GO:0006974">
    <property type="term" value="P:DNA damage response"/>
    <property type="evidence" value="ECO:0007669"/>
    <property type="project" value="UniProtKB-ARBA"/>
</dbReference>
<dbReference type="SUPFAM" id="SSF88723">
    <property type="entry name" value="PIN domain-like"/>
    <property type="match status" value="1"/>
</dbReference>
<dbReference type="AlphaFoldDB" id="A0A1J9QH09"/>
<feature type="domain" description="XPG N-terminal" evidence="3">
    <location>
        <begin position="1"/>
        <end position="102"/>
    </location>
</feature>
<dbReference type="CDD" id="cd09858">
    <property type="entry name" value="PIN_MKT1"/>
    <property type="match status" value="1"/>
</dbReference>
<evidence type="ECO:0000259" key="3">
    <source>
        <dbReference type="SMART" id="SM00485"/>
    </source>
</evidence>
<evidence type="ECO:0000256" key="2">
    <source>
        <dbReference type="ARBA" id="ARBA00024023"/>
    </source>
</evidence>
<dbReference type="CDD" id="cd09902">
    <property type="entry name" value="H3TH_MKT1"/>
    <property type="match status" value="1"/>
</dbReference>
<keyword evidence="1" id="KW-0810">Translation regulation</keyword>
<keyword evidence="5" id="KW-1185">Reference proteome</keyword>
<dbReference type="OrthoDB" id="17262at2759"/>
<dbReference type="PANTHER" id="PTHR11081:SF32">
    <property type="entry name" value="POST-TRANSCRIPTIONAL REGULATOR MKT1"/>
    <property type="match status" value="1"/>
</dbReference>
<dbReference type="InterPro" id="IPR029060">
    <property type="entry name" value="PIN-like_dom_sf"/>
</dbReference>
<accession>A0A1J9QH09</accession>
<dbReference type="GO" id="GO:0004518">
    <property type="term" value="F:nuclease activity"/>
    <property type="evidence" value="ECO:0007669"/>
    <property type="project" value="InterPro"/>
</dbReference>
<dbReference type="SMART" id="SM00485">
    <property type="entry name" value="XPGN"/>
    <property type="match status" value="1"/>
</dbReference>
<evidence type="ECO:0000256" key="1">
    <source>
        <dbReference type="ARBA" id="ARBA00022845"/>
    </source>
</evidence>
<dbReference type="EMBL" id="LGTZ01000106">
    <property type="protein sequence ID" value="OJD27378.1"/>
    <property type="molecule type" value="Genomic_DNA"/>
</dbReference>
<dbReference type="Pfam" id="PF00752">
    <property type="entry name" value="XPG_N"/>
    <property type="match status" value="1"/>
</dbReference>
<dbReference type="InterPro" id="IPR022039">
    <property type="entry name" value="MKT1_C"/>
</dbReference>